<reference evidence="4" key="1">
    <citation type="submission" date="2013-08" db="EMBL/GenBank/DDBJ databases">
        <authorList>
            <person name="Mendez C."/>
            <person name="Richter M."/>
            <person name="Ferrer M."/>
            <person name="Sanchez J."/>
        </authorList>
    </citation>
    <scope>NUCLEOTIDE SEQUENCE</scope>
</reference>
<keyword evidence="4" id="KW-0418">Kinase</keyword>
<organism evidence="4">
    <name type="scientific">mine drainage metagenome</name>
    <dbReference type="NCBI Taxonomy" id="410659"/>
    <lineage>
        <taxon>unclassified sequences</taxon>
        <taxon>metagenomes</taxon>
        <taxon>ecological metagenomes</taxon>
    </lineage>
</organism>
<name>T1AQL6_9ZZZZ</name>
<dbReference type="SUPFAM" id="SSF55326">
    <property type="entry name" value="PurM N-terminal domain-like"/>
    <property type="match status" value="1"/>
</dbReference>
<keyword evidence="4" id="KW-0808">Transferase</keyword>
<dbReference type="InterPro" id="IPR004536">
    <property type="entry name" value="SPS/SelD"/>
</dbReference>
<dbReference type="InterPro" id="IPR036921">
    <property type="entry name" value="PurM-like_N_sf"/>
</dbReference>
<feature type="non-terminal residue" evidence="4">
    <location>
        <position position="1"/>
    </location>
</feature>
<comment type="caution">
    <text evidence="4">The sequence shown here is derived from an EMBL/GenBank/DDBJ whole genome shotgun (WGS) entry which is preliminary data.</text>
</comment>
<keyword evidence="2" id="KW-0067">ATP-binding</keyword>
<evidence type="ECO:0000256" key="2">
    <source>
        <dbReference type="ARBA" id="ARBA00022840"/>
    </source>
</evidence>
<dbReference type="Gene3D" id="3.30.1330.10">
    <property type="entry name" value="PurM-like, N-terminal domain"/>
    <property type="match status" value="1"/>
</dbReference>
<dbReference type="GO" id="GO:0004756">
    <property type="term" value="F:selenide, water dikinase activity"/>
    <property type="evidence" value="ECO:0007669"/>
    <property type="project" value="TreeGrafter"/>
</dbReference>
<accession>T1AQL6</accession>
<reference evidence="4" key="2">
    <citation type="journal article" date="2014" name="ISME J.">
        <title>Microbial stratification in low pH oxic and suboxic macroscopic growths along an acid mine drainage.</title>
        <authorList>
            <person name="Mendez-Garcia C."/>
            <person name="Mesa V."/>
            <person name="Sprenger R.R."/>
            <person name="Richter M."/>
            <person name="Diez M.S."/>
            <person name="Solano J."/>
            <person name="Bargiela R."/>
            <person name="Golyshina O.V."/>
            <person name="Manteca A."/>
            <person name="Ramos J.L."/>
            <person name="Gallego J.R."/>
            <person name="Llorente I."/>
            <person name="Martins Dos Santos V.A."/>
            <person name="Jensen O.N."/>
            <person name="Pelaez A.I."/>
            <person name="Sanchez J."/>
            <person name="Ferrer M."/>
        </authorList>
    </citation>
    <scope>NUCLEOTIDE SEQUENCE</scope>
</reference>
<proteinExistence type="predicted"/>
<sequence length="169" mass="17270">ATTDFFPPPVDDPRDYGAIATANALSDIYAMGGTPILLLNLVGFDLANLDGGILRQILEGGAEVASEAGCAVAGGHSIRSPEPIFGCAVLGRVDPRRMMTNASAQAGDCVFLTKPLGTGVILNSHKAQRVSAEVLAGAVATMRQLNRDAARAMLQAGASSATDVTGFGL</sequence>
<dbReference type="GO" id="GO:0005524">
    <property type="term" value="F:ATP binding"/>
    <property type="evidence" value="ECO:0007669"/>
    <property type="project" value="UniProtKB-KW"/>
</dbReference>
<dbReference type="Gene3D" id="3.90.650.10">
    <property type="entry name" value="PurM-like C-terminal domain"/>
    <property type="match status" value="1"/>
</dbReference>
<dbReference type="GO" id="GO:0005737">
    <property type="term" value="C:cytoplasm"/>
    <property type="evidence" value="ECO:0007669"/>
    <property type="project" value="TreeGrafter"/>
</dbReference>
<dbReference type="EMBL" id="AUZZ01002818">
    <property type="protein sequence ID" value="EQD58833.1"/>
    <property type="molecule type" value="Genomic_DNA"/>
</dbReference>
<evidence type="ECO:0000313" key="4">
    <source>
        <dbReference type="EMBL" id="EQD58833.1"/>
    </source>
</evidence>
<dbReference type="GO" id="GO:0016260">
    <property type="term" value="P:selenocysteine biosynthetic process"/>
    <property type="evidence" value="ECO:0007669"/>
    <property type="project" value="TreeGrafter"/>
</dbReference>
<evidence type="ECO:0000256" key="1">
    <source>
        <dbReference type="ARBA" id="ARBA00022741"/>
    </source>
</evidence>
<dbReference type="Pfam" id="PF00586">
    <property type="entry name" value="AIRS"/>
    <property type="match status" value="1"/>
</dbReference>
<dbReference type="SUPFAM" id="SSF56042">
    <property type="entry name" value="PurM C-terminal domain-like"/>
    <property type="match status" value="1"/>
</dbReference>
<feature type="non-terminal residue" evidence="4">
    <location>
        <position position="169"/>
    </location>
</feature>
<dbReference type="PANTHER" id="PTHR10256:SF0">
    <property type="entry name" value="INACTIVE SELENIDE, WATER DIKINASE-LIKE PROTEIN-RELATED"/>
    <property type="match status" value="1"/>
</dbReference>
<keyword evidence="1" id="KW-0547">Nucleotide-binding</keyword>
<dbReference type="InterPro" id="IPR016188">
    <property type="entry name" value="PurM-like_N"/>
</dbReference>
<protein>
    <submittedName>
        <fullName evidence="4">Selenide, water dikinase</fullName>
    </submittedName>
</protein>
<dbReference type="PANTHER" id="PTHR10256">
    <property type="entry name" value="SELENIDE, WATER DIKINASE"/>
    <property type="match status" value="1"/>
</dbReference>
<dbReference type="AlphaFoldDB" id="T1AQL6"/>
<evidence type="ECO:0000259" key="3">
    <source>
        <dbReference type="Pfam" id="PF00586"/>
    </source>
</evidence>
<feature type="domain" description="PurM-like N-terminal" evidence="3">
    <location>
        <begin position="2"/>
        <end position="93"/>
    </location>
</feature>
<dbReference type="InterPro" id="IPR036676">
    <property type="entry name" value="PurM-like_C_sf"/>
</dbReference>
<dbReference type="NCBIfam" id="TIGR00476">
    <property type="entry name" value="selD"/>
    <property type="match status" value="1"/>
</dbReference>
<gene>
    <name evidence="4" type="ORF">B2A_04215</name>
</gene>